<keyword evidence="9" id="KW-1185">Reference proteome</keyword>
<comment type="similarity">
    <text evidence="6">Belongs to the protein kinase superfamily.</text>
</comment>
<proteinExistence type="inferred from homology"/>
<comment type="caution">
    <text evidence="8">The sequence shown here is derived from an EMBL/GenBank/DDBJ whole genome shotgun (WGS) entry which is preliminary data.</text>
</comment>
<feature type="domain" description="Protein kinase" evidence="7">
    <location>
        <begin position="49"/>
        <end position="306"/>
    </location>
</feature>
<dbReference type="PANTHER" id="PTHR24361">
    <property type="entry name" value="MITOGEN-ACTIVATED KINASE KINASE KINASE"/>
    <property type="match status" value="1"/>
</dbReference>
<dbReference type="InterPro" id="IPR017441">
    <property type="entry name" value="Protein_kinase_ATP_BS"/>
</dbReference>
<dbReference type="Gene3D" id="1.10.510.10">
    <property type="entry name" value="Transferase(Phosphotransferase) domain 1"/>
    <property type="match status" value="1"/>
</dbReference>
<evidence type="ECO:0000256" key="5">
    <source>
        <dbReference type="PROSITE-ProRule" id="PRU10141"/>
    </source>
</evidence>
<dbReference type="PROSITE" id="PS00108">
    <property type="entry name" value="PROTEIN_KINASE_ST"/>
    <property type="match status" value="1"/>
</dbReference>
<dbReference type="AlphaFoldDB" id="A0AA88UIB4"/>
<evidence type="ECO:0000313" key="9">
    <source>
        <dbReference type="Proteomes" id="UP001187471"/>
    </source>
</evidence>
<dbReference type="InterPro" id="IPR011009">
    <property type="entry name" value="Kinase-like_dom_sf"/>
</dbReference>
<dbReference type="GO" id="GO:0004674">
    <property type="term" value="F:protein serine/threonine kinase activity"/>
    <property type="evidence" value="ECO:0007669"/>
    <property type="project" value="UniProtKB-KW"/>
</dbReference>
<dbReference type="EMBL" id="JAVXUO010001352">
    <property type="protein sequence ID" value="KAK2983161.1"/>
    <property type="molecule type" value="Genomic_DNA"/>
</dbReference>
<evidence type="ECO:0000256" key="1">
    <source>
        <dbReference type="ARBA" id="ARBA00022679"/>
    </source>
</evidence>
<dbReference type="Pfam" id="PF00069">
    <property type="entry name" value="Pkinase"/>
    <property type="match status" value="1"/>
</dbReference>
<evidence type="ECO:0000313" key="8">
    <source>
        <dbReference type="EMBL" id="KAK2983161.1"/>
    </source>
</evidence>
<keyword evidence="2 5" id="KW-0547">Nucleotide-binding</keyword>
<evidence type="ECO:0000256" key="3">
    <source>
        <dbReference type="ARBA" id="ARBA00022777"/>
    </source>
</evidence>
<keyword evidence="4 5" id="KW-0067">ATP-binding</keyword>
<dbReference type="Proteomes" id="UP001187471">
    <property type="component" value="Unassembled WGS sequence"/>
</dbReference>
<evidence type="ECO:0000256" key="6">
    <source>
        <dbReference type="RuleBase" id="RU000304"/>
    </source>
</evidence>
<dbReference type="GO" id="GO:0005524">
    <property type="term" value="F:ATP binding"/>
    <property type="evidence" value="ECO:0007669"/>
    <property type="project" value="UniProtKB-UniRule"/>
</dbReference>
<dbReference type="SUPFAM" id="SSF56112">
    <property type="entry name" value="Protein kinase-like (PK-like)"/>
    <property type="match status" value="1"/>
</dbReference>
<evidence type="ECO:0000256" key="2">
    <source>
        <dbReference type="ARBA" id="ARBA00022741"/>
    </source>
</evidence>
<protein>
    <recommendedName>
        <fullName evidence="7">Protein kinase domain-containing protein</fullName>
    </recommendedName>
</protein>
<keyword evidence="6" id="KW-0723">Serine/threonine-protein kinase</keyword>
<sequence>MAVVGLGHPPKLNLHIQLPATPKSIEPCHAPLHLPTNTTIQEVDSLSDLETLEVLGNGSGGRVYKVRHSRTLAVYALKVIPCYPPSKQVLREIEIFSSTDSPFVVGYRGVFQNSSGEIAILMEYMDAGTLDNLVKTNGSFTEAMIANIASQGLKGLSYIHEKKIVHQDIKPSNLLVSQKMEVKIADFGVSRMVNISHDPCDACAGTCAYMSPEQFDSETFGASNGFAGDVWSLGLTLVELYKGYYPYLLPGTKLKRAELMWEICFGEPPSLPEDTSENFRDFIGCCLQKESSKRWTVSQLLCHPFVTNGGCN</sequence>
<reference evidence="8" key="1">
    <citation type="submission" date="2022-12" db="EMBL/GenBank/DDBJ databases">
        <title>Draft genome assemblies for two species of Escallonia (Escalloniales).</title>
        <authorList>
            <person name="Chanderbali A."/>
            <person name="Dervinis C."/>
            <person name="Anghel I."/>
            <person name="Soltis D."/>
            <person name="Soltis P."/>
            <person name="Zapata F."/>
        </authorList>
    </citation>
    <scope>NUCLEOTIDE SEQUENCE</scope>
    <source>
        <strain evidence="8">UCBG92.1500</strain>
        <tissue evidence="8">Leaf</tissue>
    </source>
</reference>
<accession>A0AA88UIB4</accession>
<dbReference type="InterPro" id="IPR008271">
    <property type="entry name" value="Ser/Thr_kinase_AS"/>
</dbReference>
<evidence type="ECO:0000256" key="4">
    <source>
        <dbReference type="ARBA" id="ARBA00022840"/>
    </source>
</evidence>
<feature type="binding site" evidence="5">
    <location>
        <position position="78"/>
    </location>
    <ligand>
        <name>ATP</name>
        <dbReference type="ChEBI" id="CHEBI:30616"/>
    </ligand>
</feature>
<gene>
    <name evidence="8" type="ORF">RJ640_018506</name>
</gene>
<dbReference type="PROSITE" id="PS00107">
    <property type="entry name" value="PROTEIN_KINASE_ATP"/>
    <property type="match status" value="1"/>
</dbReference>
<dbReference type="PANTHER" id="PTHR24361:SF769">
    <property type="entry name" value="MITOGEN-ACTIVATED PROTEIN KINASE KINASE 7-RELATED"/>
    <property type="match status" value="1"/>
</dbReference>
<dbReference type="SMART" id="SM00220">
    <property type="entry name" value="S_TKc"/>
    <property type="match status" value="1"/>
</dbReference>
<keyword evidence="3" id="KW-0418">Kinase</keyword>
<dbReference type="InterPro" id="IPR053235">
    <property type="entry name" value="Ser_Thr_kinase"/>
</dbReference>
<keyword evidence="1" id="KW-0808">Transferase</keyword>
<dbReference type="GO" id="GO:0005737">
    <property type="term" value="C:cytoplasm"/>
    <property type="evidence" value="ECO:0007669"/>
    <property type="project" value="TreeGrafter"/>
</dbReference>
<evidence type="ECO:0000259" key="7">
    <source>
        <dbReference type="PROSITE" id="PS50011"/>
    </source>
</evidence>
<dbReference type="Gene3D" id="3.30.200.20">
    <property type="entry name" value="Phosphorylase Kinase, domain 1"/>
    <property type="match status" value="1"/>
</dbReference>
<dbReference type="CDD" id="cd06623">
    <property type="entry name" value="PKc_MAPKK_plant_like"/>
    <property type="match status" value="1"/>
</dbReference>
<organism evidence="8 9">
    <name type="scientific">Escallonia rubra</name>
    <dbReference type="NCBI Taxonomy" id="112253"/>
    <lineage>
        <taxon>Eukaryota</taxon>
        <taxon>Viridiplantae</taxon>
        <taxon>Streptophyta</taxon>
        <taxon>Embryophyta</taxon>
        <taxon>Tracheophyta</taxon>
        <taxon>Spermatophyta</taxon>
        <taxon>Magnoliopsida</taxon>
        <taxon>eudicotyledons</taxon>
        <taxon>Gunneridae</taxon>
        <taxon>Pentapetalae</taxon>
        <taxon>asterids</taxon>
        <taxon>campanulids</taxon>
        <taxon>Escalloniales</taxon>
        <taxon>Escalloniaceae</taxon>
        <taxon>Escallonia</taxon>
    </lineage>
</organism>
<dbReference type="PROSITE" id="PS50011">
    <property type="entry name" value="PROTEIN_KINASE_DOM"/>
    <property type="match status" value="1"/>
</dbReference>
<name>A0AA88UIB4_9ASTE</name>
<dbReference type="InterPro" id="IPR000719">
    <property type="entry name" value="Prot_kinase_dom"/>
</dbReference>